<gene>
    <name evidence="3" type="ORF">AXG93_3384s1540</name>
</gene>
<proteinExistence type="predicted"/>
<name>A0A176WEP9_MARPO</name>
<evidence type="ECO:0008006" key="5">
    <source>
        <dbReference type="Google" id="ProtNLM"/>
    </source>
</evidence>
<sequence>MMRIMGSRKTFNAVILIVLQILLLLPQSTVSENEGYGEETYFTELRRQYFMSPFTSIKSGTRTRTNHTMLPLGSTGQCHVSANSGGSLTTRPEPYLHDIDPDSPPTPLSTVLVWTALELVQALLAGNPTIVVARDIDVSDSVPLPEITSKVTIMGNCLGGEPCELDARWVANHFVVGLSGYLTLKDIELRNGYCTHGGAVLVSGIGANQFGAGGKFVAFHVHFFNNTATEAGGAVAVETGGLAYFHSSLFLMNTAPLGGAIYIGSSDSFPMAASREMEVVPMDVIPMMTPGPSAVKLLAPAPSTMMMKEPQMMSPMADSPAMNAMTPAPTPMTPMMVPMPAVMPWQTVPAPAPAPMEEAMPGCSLSSCASSVDNIFLMNFANRGGAIYVDDTSQSCEDDATGGAKIDVLNTRFENNSAVESGGAVFLGWRTAGAVGHIKSSDFVNNTATDAGGDITLDKALFNDTRGVELLAYDTQFSGMVLGPDGEPVSQSVDVQALANATFSRCSFPTAKNPVLCGGSSCDFCPSKGGMMSPPAMGPAMEPMPMEEFIPFPEPGGPMPAGAKAHVALPGSLKYEISLQEGMSLRSRCNKPPQPKAHCIPSSKGKWGLSR</sequence>
<feature type="region of interest" description="Disordered" evidence="1">
    <location>
        <begin position="589"/>
        <end position="611"/>
    </location>
</feature>
<dbReference type="InterPro" id="IPR011050">
    <property type="entry name" value="Pectin_lyase_fold/virulence"/>
</dbReference>
<feature type="signal peptide" evidence="2">
    <location>
        <begin position="1"/>
        <end position="31"/>
    </location>
</feature>
<evidence type="ECO:0000256" key="1">
    <source>
        <dbReference type="SAM" id="MobiDB-lite"/>
    </source>
</evidence>
<keyword evidence="2" id="KW-0732">Signal</keyword>
<organism evidence="3 4">
    <name type="scientific">Marchantia polymorpha subsp. ruderalis</name>
    <dbReference type="NCBI Taxonomy" id="1480154"/>
    <lineage>
        <taxon>Eukaryota</taxon>
        <taxon>Viridiplantae</taxon>
        <taxon>Streptophyta</taxon>
        <taxon>Embryophyta</taxon>
        <taxon>Marchantiophyta</taxon>
        <taxon>Marchantiopsida</taxon>
        <taxon>Marchantiidae</taxon>
        <taxon>Marchantiales</taxon>
        <taxon>Marchantiaceae</taxon>
        <taxon>Marchantia</taxon>
    </lineage>
</organism>
<dbReference type="SUPFAM" id="SSF51126">
    <property type="entry name" value="Pectin lyase-like"/>
    <property type="match status" value="1"/>
</dbReference>
<evidence type="ECO:0000313" key="4">
    <source>
        <dbReference type="Proteomes" id="UP000077202"/>
    </source>
</evidence>
<dbReference type="Proteomes" id="UP000077202">
    <property type="component" value="Unassembled WGS sequence"/>
</dbReference>
<protein>
    <recommendedName>
        <fullName evidence="5">Right handed beta helix domain-containing protein</fullName>
    </recommendedName>
</protein>
<reference evidence="3" key="1">
    <citation type="submission" date="2016-03" db="EMBL/GenBank/DDBJ databases">
        <title>Mechanisms controlling the formation of the plant cell surface in tip-growing cells are functionally conserved among land plants.</title>
        <authorList>
            <person name="Honkanen S."/>
            <person name="Jones V.A."/>
            <person name="Morieri G."/>
            <person name="Champion C."/>
            <person name="Hetherington A.J."/>
            <person name="Kelly S."/>
            <person name="Saint-Marcoux D."/>
            <person name="Proust H."/>
            <person name="Prescott H."/>
            <person name="Dolan L."/>
        </authorList>
    </citation>
    <scope>NUCLEOTIDE SEQUENCE [LARGE SCALE GENOMIC DNA]</scope>
    <source>
        <tissue evidence="3">Whole gametophyte</tissue>
    </source>
</reference>
<comment type="caution">
    <text evidence="3">The sequence shown here is derived from an EMBL/GenBank/DDBJ whole genome shotgun (WGS) entry which is preliminary data.</text>
</comment>
<keyword evidence="4" id="KW-1185">Reference proteome</keyword>
<feature type="chain" id="PRO_5008052519" description="Right handed beta helix domain-containing protein" evidence="2">
    <location>
        <begin position="32"/>
        <end position="611"/>
    </location>
</feature>
<evidence type="ECO:0000256" key="2">
    <source>
        <dbReference type="SAM" id="SignalP"/>
    </source>
</evidence>
<evidence type="ECO:0000313" key="3">
    <source>
        <dbReference type="EMBL" id="OAE31680.1"/>
    </source>
</evidence>
<accession>A0A176WEP9</accession>
<dbReference type="PANTHER" id="PTHR11319:SF35">
    <property type="entry name" value="OUTER MEMBRANE PROTEIN PMPC-RELATED"/>
    <property type="match status" value="1"/>
</dbReference>
<dbReference type="EMBL" id="LVLJ01000986">
    <property type="protein sequence ID" value="OAE31680.1"/>
    <property type="molecule type" value="Genomic_DNA"/>
</dbReference>
<dbReference type="PANTHER" id="PTHR11319">
    <property type="entry name" value="G PROTEIN-COUPLED RECEPTOR-RELATED"/>
    <property type="match status" value="1"/>
</dbReference>
<dbReference type="AlphaFoldDB" id="A0A176WEP9"/>